<sequence>MAFDFATLEPRIHEILSAPGTDLTTISAKRVRRQLLELEPSLTPEFMKDNREDVDLVIASVFEKVSGEQGADASTNGGSETTAEEKPMPSRKRKQEDDDSQSAYQDDDVGTVENSPPPKKTKKAKNGRELTDAELARKLDSEINSRSTRTGNKARGGANGAKKGARSKKSAAIVDSDGDSDSGPKKKTRKAASGTGAKGGFAKEFTLSEPLAALLQVDKLSRPQVVKQLWVYIKANELQNPGNKREILCDTNLRAVFNVDKIDMFKMNKVLGQHLHENE</sequence>
<protein>
    <submittedName>
        <fullName evidence="3">SWIB-domain-containing protein</fullName>
    </submittedName>
</protein>
<dbReference type="AlphaFoldDB" id="A0A9P5ZF47"/>
<feature type="region of interest" description="Disordered" evidence="1">
    <location>
        <begin position="66"/>
        <end position="199"/>
    </location>
</feature>
<dbReference type="EMBL" id="MU155132">
    <property type="protein sequence ID" value="KAF9485968.1"/>
    <property type="molecule type" value="Genomic_DNA"/>
</dbReference>
<evidence type="ECO:0000259" key="2">
    <source>
        <dbReference type="PROSITE" id="PS51925"/>
    </source>
</evidence>
<feature type="compositionally biased region" description="Basic and acidic residues" evidence="1">
    <location>
        <begin position="126"/>
        <end position="143"/>
    </location>
</feature>
<evidence type="ECO:0000313" key="3">
    <source>
        <dbReference type="EMBL" id="KAF9485968.1"/>
    </source>
</evidence>
<dbReference type="SMART" id="SM00151">
    <property type="entry name" value="SWIB"/>
    <property type="match status" value="1"/>
</dbReference>
<keyword evidence="4" id="KW-1185">Reference proteome</keyword>
<reference evidence="3" key="1">
    <citation type="submission" date="2020-11" db="EMBL/GenBank/DDBJ databases">
        <authorList>
            <consortium name="DOE Joint Genome Institute"/>
            <person name="Ahrendt S."/>
            <person name="Riley R."/>
            <person name="Andreopoulos W."/>
            <person name="Labutti K."/>
            <person name="Pangilinan J."/>
            <person name="Ruiz-Duenas F.J."/>
            <person name="Barrasa J.M."/>
            <person name="Sanchez-Garcia M."/>
            <person name="Camarero S."/>
            <person name="Miyauchi S."/>
            <person name="Serrano A."/>
            <person name="Linde D."/>
            <person name="Babiker R."/>
            <person name="Drula E."/>
            <person name="Ayuso-Fernandez I."/>
            <person name="Pacheco R."/>
            <person name="Padilla G."/>
            <person name="Ferreira P."/>
            <person name="Barriuso J."/>
            <person name="Kellner H."/>
            <person name="Castanera R."/>
            <person name="Alfaro M."/>
            <person name="Ramirez L."/>
            <person name="Pisabarro A.G."/>
            <person name="Kuo A."/>
            <person name="Tritt A."/>
            <person name="Lipzen A."/>
            <person name="He G."/>
            <person name="Yan M."/>
            <person name="Ng V."/>
            <person name="Cullen D."/>
            <person name="Martin F."/>
            <person name="Rosso M.-N."/>
            <person name="Henrissat B."/>
            <person name="Hibbett D."/>
            <person name="Martinez A.T."/>
            <person name="Grigoriev I.V."/>
        </authorList>
    </citation>
    <scope>NUCLEOTIDE SEQUENCE</scope>
    <source>
        <strain evidence="3">CIRM-BRFM 674</strain>
    </source>
</reference>
<dbReference type="Gene3D" id="1.10.245.10">
    <property type="entry name" value="SWIB/MDM2 domain"/>
    <property type="match status" value="1"/>
</dbReference>
<gene>
    <name evidence="3" type="ORF">BDN70DRAFT_846894</name>
</gene>
<dbReference type="InterPro" id="IPR036885">
    <property type="entry name" value="SWIB_MDM2_dom_sf"/>
</dbReference>
<dbReference type="Proteomes" id="UP000807469">
    <property type="component" value="Unassembled WGS sequence"/>
</dbReference>
<accession>A0A9P5ZF47</accession>
<dbReference type="SUPFAM" id="SSF47592">
    <property type="entry name" value="SWIB/MDM2 domain"/>
    <property type="match status" value="1"/>
</dbReference>
<dbReference type="InterPro" id="IPR019835">
    <property type="entry name" value="SWIB_domain"/>
</dbReference>
<organism evidence="3 4">
    <name type="scientific">Pholiota conissans</name>
    <dbReference type="NCBI Taxonomy" id="109636"/>
    <lineage>
        <taxon>Eukaryota</taxon>
        <taxon>Fungi</taxon>
        <taxon>Dikarya</taxon>
        <taxon>Basidiomycota</taxon>
        <taxon>Agaricomycotina</taxon>
        <taxon>Agaricomycetes</taxon>
        <taxon>Agaricomycetidae</taxon>
        <taxon>Agaricales</taxon>
        <taxon>Agaricineae</taxon>
        <taxon>Strophariaceae</taxon>
        <taxon>Pholiota</taxon>
    </lineage>
</organism>
<feature type="domain" description="DM2" evidence="2">
    <location>
        <begin position="200"/>
        <end position="277"/>
    </location>
</feature>
<dbReference type="InterPro" id="IPR003121">
    <property type="entry name" value="SWIB_MDM2_domain"/>
</dbReference>
<comment type="caution">
    <text evidence="3">The sequence shown here is derived from an EMBL/GenBank/DDBJ whole genome shotgun (WGS) entry which is preliminary data.</text>
</comment>
<feature type="compositionally biased region" description="Acidic residues" evidence="1">
    <location>
        <begin position="97"/>
        <end position="110"/>
    </location>
</feature>
<evidence type="ECO:0000313" key="4">
    <source>
        <dbReference type="Proteomes" id="UP000807469"/>
    </source>
</evidence>
<feature type="compositionally biased region" description="Low complexity" evidence="1">
    <location>
        <begin position="151"/>
        <end position="162"/>
    </location>
</feature>
<name>A0A9P5ZF47_9AGAR</name>
<evidence type="ECO:0000256" key="1">
    <source>
        <dbReference type="SAM" id="MobiDB-lite"/>
    </source>
</evidence>
<proteinExistence type="predicted"/>
<feature type="compositionally biased region" description="Polar residues" evidence="1">
    <location>
        <begin position="72"/>
        <end position="81"/>
    </location>
</feature>
<dbReference type="PANTHER" id="PTHR13844">
    <property type="entry name" value="SWI/SNF-RELATED MATRIX-ASSOCIATED ACTIN-DEPENDENT REGULATOR OF CHROMATIN SUBFAMILY D"/>
    <property type="match status" value="1"/>
</dbReference>
<dbReference type="CDD" id="cd10567">
    <property type="entry name" value="SWIB-MDM2_like"/>
    <property type="match status" value="1"/>
</dbReference>
<dbReference type="OrthoDB" id="10251073at2759"/>
<dbReference type="Pfam" id="PF02201">
    <property type="entry name" value="SWIB"/>
    <property type="match status" value="1"/>
</dbReference>
<dbReference type="PROSITE" id="PS51925">
    <property type="entry name" value="SWIB_MDM2"/>
    <property type="match status" value="1"/>
</dbReference>